<sequence>MPYFFGIGLHVIVAICFAVHAVRSRQGLYWLFILFAFPMLGSVVYLFAIYLPSLRQSRGARAATQAITQFVDPNRAVREARAQFDRAPTVQHRMRLAEALLAVGNASEALEHYQAAANGPFANDPALLLGLGRAQFAMGDYTAADATLASLFAANPQARNQGEPALLYARTLAALGSPGTRAAFEQALICANDVAPRCLFADWLAAQPDAADRQRADHLYAEIVQDAKHWPRHAREHNREWLQRAQSGLATASTRR</sequence>
<dbReference type="Gene3D" id="1.25.40.10">
    <property type="entry name" value="Tetratricopeptide repeat domain"/>
    <property type="match status" value="1"/>
</dbReference>
<proteinExistence type="predicted"/>
<dbReference type="PIRSF" id="PIRSF030959">
    <property type="entry name" value="UCP030959"/>
    <property type="match status" value="1"/>
</dbReference>
<keyword evidence="3" id="KW-1185">Reference proteome</keyword>
<feature type="transmembrane region" description="Helical" evidence="1">
    <location>
        <begin position="28"/>
        <end position="51"/>
    </location>
</feature>
<evidence type="ECO:0000256" key="1">
    <source>
        <dbReference type="SAM" id="Phobius"/>
    </source>
</evidence>
<keyword evidence="1" id="KW-1133">Transmembrane helix</keyword>
<reference evidence="2 3" key="1">
    <citation type="submission" date="2020-04" db="EMBL/GenBank/DDBJ databases">
        <authorList>
            <person name="De Canck E."/>
        </authorList>
    </citation>
    <scope>NUCLEOTIDE SEQUENCE [LARGE SCALE GENOMIC DNA]</scope>
    <source>
        <strain evidence="2 3">LMG 27177</strain>
    </source>
</reference>
<dbReference type="Proteomes" id="UP000494252">
    <property type="component" value="Unassembled WGS sequence"/>
</dbReference>
<evidence type="ECO:0000313" key="3">
    <source>
        <dbReference type="Proteomes" id="UP000494252"/>
    </source>
</evidence>
<dbReference type="RefSeq" id="WP_175158873.1">
    <property type="nucleotide sequence ID" value="NZ_CADIKI010000004.1"/>
</dbReference>
<accession>A0A6J5FRX1</accession>
<dbReference type="EMBL" id="CADIKI010000004">
    <property type="protein sequence ID" value="CAB3784285.1"/>
    <property type="molecule type" value="Genomic_DNA"/>
</dbReference>
<name>A0A6J5FRX1_9BURK</name>
<organism evidence="2 3">
    <name type="scientific">Paraburkholderia fynbosensis</name>
    <dbReference type="NCBI Taxonomy" id="1200993"/>
    <lineage>
        <taxon>Bacteria</taxon>
        <taxon>Pseudomonadati</taxon>
        <taxon>Pseudomonadota</taxon>
        <taxon>Betaproteobacteria</taxon>
        <taxon>Burkholderiales</taxon>
        <taxon>Burkholderiaceae</taxon>
        <taxon>Paraburkholderia</taxon>
    </lineage>
</organism>
<gene>
    <name evidence="2" type="ORF">LMG27177_01583</name>
</gene>
<dbReference type="Pfam" id="PF14559">
    <property type="entry name" value="TPR_19"/>
    <property type="match status" value="1"/>
</dbReference>
<evidence type="ECO:0000313" key="2">
    <source>
        <dbReference type="EMBL" id="CAB3784285.1"/>
    </source>
</evidence>
<dbReference type="AlphaFoldDB" id="A0A6J5FRX1"/>
<dbReference type="SUPFAM" id="SSF48452">
    <property type="entry name" value="TPR-like"/>
    <property type="match status" value="1"/>
</dbReference>
<dbReference type="InterPro" id="IPR014562">
    <property type="entry name" value="UCP030959_TPR_rpt-cont"/>
</dbReference>
<protein>
    <submittedName>
        <fullName evidence="2">Uncharacterized protein</fullName>
    </submittedName>
</protein>
<dbReference type="InterPro" id="IPR011990">
    <property type="entry name" value="TPR-like_helical_dom_sf"/>
</dbReference>
<keyword evidence="1" id="KW-0812">Transmembrane</keyword>
<keyword evidence="1" id="KW-0472">Membrane</keyword>